<keyword evidence="2" id="KW-1133">Transmembrane helix</keyword>
<dbReference type="PANTHER" id="PTHR35041">
    <property type="entry name" value="MEDIATOR OF RNA POLYMERASE II TRANSCRIPTION SUBUNIT 1"/>
    <property type="match status" value="1"/>
</dbReference>
<feature type="region of interest" description="Disordered" evidence="1">
    <location>
        <begin position="66"/>
        <end position="96"/>
    </location>
</feature>
<feature type="non-terminal residue" evidence="3">
    <location>
        <position position="1"/>
    </location>
</feature>
<dbReference type="PANTHER" id="PTHR35041:SF3">
    <property type="entry name" value="FORMYLMETHIONINE DEFORMYLASE-LIKE PROTEIN"/>
    <property type="match status" value="1"/>
</dbReference>
<keyword evidence="2" id="KW-0812">Transmembrane</keyword>
<dbReference type="KEGG" id="pan:PODANSg429"/>
<organism evidence="3">
    <name type="scientific">Podospora anserina (strain S / ATCC MYA-4624 / DSM 980 / FGSC 10383)</name>
    <name type="common">Pleurage anserina</name>
    <dbReference type="NCBI Taxonomy" id="515849"/>
    <lineage>
        <taxon>Eukaryota</taxon>
        <taxon>Fungi</taxon>
        <taxon>Dikarya</taxon>
        <taxon>Ascomycota</taxon>
        <taxon>Pezizomycotina</taxon>
        <taxon>Sordariomycetes</taxon>
        <taxon>Sordariomycetidae</taxon>
        <taxon>Sordariales</taxon>
        <taxon>Podosporaceae</taxon>
        <taxon>Podospora</taxon>
        <taxon>Podospora anserina</taxon>
    </lineage>
</organism>
<gene>
    <name evidence="3" type="ORF">PODANS_3_1440</name>
</gene>
<dbReference type="VEuPathDB" id="FungiDB:PODANS_3_1440"/>
<feature type="transmembrane region" description="Helical" evidence="2">
    <location>
        <begin position="196"/>
        <end position="216"/>
    </location>
</feature>
<evidence type="ECO:0000256" key="2">
    <source>
        <dbReference type="SAM" id="Phobius"/>
    </source>
</evidence>
<feature type="transmembrane region" description="Helical" evidence="2">
    <location>
        <begin position="236"/>
        <end position="253"/>
    </location>
</feature>
<feature type="region of interest" description="Disordered" evidence="1">
    <location>
        <begin position="1"/>
        <end position="31"/>
    </location>
</feature>
<dbReference type="AlphaFoldDB" id="B2ACM4"/>
<feature type="transmembrane region" description="Helical" evidence="2">
    <location>
        <begin position="732"/>
        <end position="754"/>
    </location>
</feature>
<keyword evidence="2" id="KW-0472">Membrane</keyword>
<accession>B2ACM4</accession>
<evidence type="ECO:0000313" key="3">
    <source>
        <dbReference type="EMBL" id="CAP61189.1"/>
    </source>
</evidence>
<dbReference type="GeneID" id="6187482"/>
<sequence length="877" mass="98322">VHRVSGLLVHPRTYTRHHHRKPSKPIPPCHPNAIGIARLQLLLREAMASHTLQYGQQQSTNADYHGLQQQDPTLSDPIAPTPGMTSSPASPPLPRRVTFFQRTGRNGSLAGIGLGINQQGGTTDSGRVRQASPFGSPPYDETKTPHGLHQNEYYAGTPDTAGFYSQYQNRDLSPDGPEKPLLRPPRWSWSWLNAPWVMYAALFLGIVFAGSHHAFYVSLNGKPADDQLKMMRFGGFLSYASKASLFAAVFFAYRQQVWVTVRRRHLRLKTVDGIFAISQDLTGLFNTEIWRKSKVVIFLAVIMWLFPLVVILTPSSLTVELREEAKQAECSTVRTLNFDTERKKNWRLADRLYGYPGFSLSLWNCTLTNSSEVFEPYNQTFYDYWDGISQPADLVTKQTAYSGNVVPRENVALDTCGRGWNCSYVITFEAPGYKCDELGRGLNMDNKALRDRGAPFDSSDLIPKGDYAYIADVMAGEYARPQVDTLEGGVPVKKPFPRHLGALRTEPVLWIGHSVRTRPNDALPPSKKDNVDFQSGYEPVIFRCEHYVTRYTVQFNHTFSSQSTKVIQKQHLKPIIDTKLETVNSTLADGTNDTTTAQPKNNYILPYPDYELYRLSAAYHSLGLGFRQFLKGKIHYIPFPNPTTDATQTRLIDKATFLAVPNLMDAVQEFYENITLSLLSNPQFMIVSWAAEPQTRSGVTASESPEDDTSPKYPCVKTRIANSYLYVQRDLWIAYSIAILATIICVGLGTAALAQNNYHVRDVKVSSVIAATRAPCLEELPWKTSKWGEVPWEIKETRLGYGVISDRESVGTPRIGIGLSNRPTTASSTGASTVGNGRVYYGFAPPEVLERTRRETFGPERGRPKSSPFSFKIWEHS</sequence>
<dbReference type="RefSeq" id="XP_001903414.1">
    <property type="nucleotide sequence ID" value="XM_001903379.1"/>
</dbReference>
<proteinExistence type="predicted"/>
<evidence type="ECO:0000256" key="1">
    <source>
        <dbReference type="SAM" id="MobiDB-lite"/>
    </source>
</evidence>
<reference evidence="3" key="2">
    <citation type="submission" date="2008-07" db="EMBL/GenBank/DDBJ databases">
        <authorList>
            <person name="Genoscope - CEA"/>
        </authorList>
    </citation>
    <scope>NUCLEOTIDE SEQUENCE</scope>
    <source>
        <strain evidence="3">S mat+</strain>
    </source>
</reference>
<dbReference type="EMBL" id="CU633448">
    <property type="protein sequence ID" value="CAP61189.1"/>
    <property type="molecule type" value="Genomic_DNA"/>
</dbReference>
<protein>
    <submittedName>
        <fullName evidence="3">Podospora anserina S mat+ genomic DNA chromosome 3, supercontig 1</fullName>
    </submittedName>
</protein>
<reference evidence="3" key="1">
    <citation type="journal article" date="2008" name="Genome Biol.">
        <title>The genome sequence of the model ascomycete fungus Podospora anserina.</title>
        <authorList>
            <person name="Espagne E."/>
            <person name="Lespinet O."/>
            <person name="Malagnac F."/>
            <person name="Da Silva C."/>
            <person name="Jaillon O."/>
            <person name="Porcel B.M."/>
            <person name="Couloux A."/>
            <person name="Aury J.-M."/>
            <person name="Segurens B."/>
            <person name="Poulain J."/>
            <person name="Anthouard V."/>
            <person name="Grossetete S."/>
            <person name="Khalili H."/>
            <person name="Coppin E."/>
            <person name="Dequard-Chablat M."/>
            <person name="Picard M."/>
            <person name="Contamine V."/>
            <person name="Arnaise S."/>
            <person name="Bourdais A."/>
            <person name="Berteaux-Lecellier V."/>
            <person name="Gautheret D."/>
            <person name="de Vries R.P."/>
            <person name="Battaglia E."/>
            <person name="Coutinho P.M."/>
            <person name="Danchin E.G.J."/>
            <person name="Henrissat B."/>
            <person name="El Khoury R."/>
            <person name="Sainsard-Chanet A."/>
            <person name="Boivin A."/>
            <person name="Pinan-Lucarre B."/>
            <person name="Sellem C.H."/>
            <person name="Debuchy R."/>
            <person name="Wincker P."/>
            <person name="Weissenbach J."/>
            <person name="Silar P."/>
        </authorList>
    </citation>
    <scope>NUCLEOTIDE SEQUENCE [LARGE SCALE GENOMIC DNA]</scope>
    <source>
        <strain evidence="3">S mat+</strain>
    </source>
</reference>
<feature type="transmembrane region" description="Helical" evidence="2">
    <location>
        <begin position="295"/>
        <end position="317"/>
    </location>
</feature>
<dbReference type="HOGENOM" id="CLU_008809_0_0_1"/>
<name>B2ACM4_PODAN</name>
<dbReference type="OrthoDB" id="5340195at2759"/>
<feature type="compositionally biased region" description="Basic residues" evidence="1">
    <location>
        <begin position="13"/>
        <end position="23"/>
    </location>
</feature>